<dbReference type="OrthoDB" id="9134227at2"/>
<dbReference type="Proteomes" id="UP000198548">
    <property type="component" value="Unassembled WGS sequence"/>
</dbReference>
<reference evidence="2 5" key="2">
    <citation type="submission" date="2019-07" db="EMBL/GenBank/DDBJ databases">
        <title>Whole genome shotgun sequence of Alkalibacterium putridalgicola NBRC 103243.</title>
        <authorList>
            <person name="Hosoyama A."/>
            <person name="Uohara A."/>
            <person name="Ohji S."/>
            <person name="Ichikawa N."/>
        </authorList>
    </citation>
    <scope>NUCLEOTIDE SEQUENCE [LARGE SCALE GENOMIC DNA]</scope>
    <source>
        <strain evidence="2 5">NBRC 103243</strain>
    </source>
</reference>
<sequence>MSKEIQRGKLVGQQGPGSIYVDTDGSSYIIAAVDKWYDREIKNAYIDTTKFEMQDSRLEKVLKVHKFLEVPDYRTTHDKSRANNTHLQIPITRFPLLEYCSHCGTFNEAKPGFSTKKRNCKKCEKKQNFIQFPIVVICKKGHISDFPYFFFTHTTKKRSNICNRQWIDKTGPSILNWTLRCNCGASHSLTGVTGRSNEEGGSPFVNEMRGAKCYGKMPWTGDYSEHECDATPVAILKNSLNVYRPETVEALSITENNEPFNHEISFSELLNQEFERLNGTKIDDNVDKLKVRKSFYRNSRKIIKSVNHVDRLQQLVIQTNFHRESPSDEMESFNKAAVGPNESLIFSSAYKYKNWYPAKKVYGEGIFIEFNSDILKNWEEKQEISDHYSNLSHRIGEFYLQDRFSSPSAILIHTLSHALIKELSRHSGYPMTAIRERLYLEEGSQGLLLYVTDSDKAGTFGGLVRLAAEDKFELLLNRAINTGDWCSSDPVCYELGRTSGQGIQNSNGAACHNCSFVPSTSCGNRNCFLDRDYLSRIDSDVRITKYFEFL</sequence>
<dbReference type="EMBL" id="FOBL01000051">
    <property type="protein sequence ID" value="SEM32713.1"/>
    <property type="molecule type" value="Genomic_DNA"/>
</dbReference>
<proteinExistence type="predicted"/>
<feature type="domain" description="MrfA-like Zn-binding" evidence="1">
    <location>
        <begin position="415"/>
        <end position="514"/>
    </location>
</feature>
<name>A0A1H7XGD7_9LACT</name>
<gene>
    <name evidence="2" type="ORF">APU01nite_23190</name>
    <name evidence="3" type="ORF">SAMN04488100_1516</name>
</gene>
<evidence type="ECO:0000313" key="5">
    <source>
        <dbReference type="Proteomes" id="UP000321425"/>
    </source>
</evidence>
<evidence type="ECO:0000313" key="2">
    <source>
        <dbReference type="EMBL" id="GEK90280.1"/>
    </source>
</evidence>
<accession>A0A1H7XGD7</accession>
<evidence type="ECO:0000313" key="4">
    <source>
        <dbReference type="Proteomes" id="UP000198548"/>
    </source>
</evidence>
<dbReference type="Proteomes" id="UP000321425">
    <property type="component" value="Unassembled WGS sequence"/>
</dbReference>
<dbReference type="EMBL" id="BJUX01000043">
    <property type="protein sequence ID" value="GEK90280.1"/>
    <property type="molecule type" value="Genomic_DNA"/>
</dbReference>
<dbReference type="RefSeq" id="WP_091490076.1">
    <property type="nucleotide sequence ID" value="NZ_BJUX01000043.1"/>
</dbReference>
<keyword evidence="5" id="KW-1185">Reference proteome</keyword>
<evidence type="ECO:0000313" key="3">
    <source>
        <dbReference type="EMBL" id="SEM32713.1"/>
    </source>
</evidence>
<reference evidence="3 4" key="1">
    <citation type="submission" date="2016-10" db="EMBL/GenBank/DDBJ databases">
        <authorList>
            <person name="de Groot N.N."/>
        </authorList>
    </citation>
    <scope>NUCLEOTIDE SEQUENCE [LARGE SCALE GENOMIC DNA]</scope>
    <source>
        <strain evidence="3 4">DSM 19182</strain>
    </source>
</reference>
<protein>
    <recommendedName>
        <fullName evidence="1">MrfA-like Zn-binding domain-containing protein</fullName>
    </recommendedName>
</protein>
<organism evidence="3 4">
    <name type="scientific">Alkalibacterium putridalgicola</name>
    <dbReference type="NCBI Taxonomy" id="426703"/>
    <lineage>
        <taxon>Bacteria</taxon>
        <taxon>Bacillati</taxon>
        <taxon>Bacillota</taxon>
        <taxon>Bacilli</taxon>
        <taxon>Lactobacillales</taxon>
        <taxon>Carnobacteriaceae</taxon>
        <taxon>Alkalibacterium</taxon>
    </lineage>
</organism>
<dbReference type="AlphaFoldDB" id="A0A1H7XGD7"/>
<evidence type="ECO:0000259" key="1">
    <source>
        <dbReference type="Pfam" id="PF09369"/>
    </source>
</evidence>
<dbReference type="InterPro" id="IPR018973">
    <property type="entry name" value="MZB"/>
</dbReference>
<dbReference type="STRING" id="426703.SAMN04488100_1516"/>
<dbReference type="Pfam" id="PF09369">
    <property type="entry name" value="MZB"/>
    <property type="match status" value="1"/>
</dbReference>